<sequence>MFGTIRKNEPELPEEFTKFTALSFILHKTHQPPFMSELNPHMLQISHECLGTPKRGTHEKGSTLIGLVGIVNDMEPKDSFKSLSLATNQWS</sequence>
<protein>
    <submittedName>
        <fullName evidence="1">Uncharacterized protein</fullName>
    </submittedName>
</protein>
<dbReference type="EMBL" id="BMAO01010506">
    <property type="protein sequence ID" value="GFQ67664.1"/>
    <property type="molecule type" value="Genomic_DNA"/>
</dbReference>
<proteinExistence type="predicted"/>
<name>A0A8X6F2G7_TRICU</name>
<accession>A0A8X6F2G7</accession>
<dbReference type="AlphaFoldDB" id="A0A8X6F2G7"/>
<reference evidence="1" key="1">
    <citation type="submission" date="2020-07" db="EMBL/GenBank/DDBJ databases">
        <title>Multicomponent nature underlies the extraordinary mechanical properties of spider dragline silk.</title>
        <authorList>
            <person name="Kono N."/>
            <person name="Nakamura H."/>
            <person name="Mori M."/>
            <person name="Yoshida Y."/>
            <person name="Ohtoshi R."/>
            <person name="Malay A.D."/>
            <person name="Moran D.A.P."/>
            <person name="Tomita M."/>
            <person name="Numata K."/>
            <person name="Arakawa K."/>
        </authorList>
    </citation>
    <scope>NUCLEOTIDE SEQUENCE</scope>
</reference>
<evidence type="ECO:0000313" key="1">
    <source>
        <dbReference type="EMBL" id="GFQ67664.1"/>
    </source>
</evidence>
<gene>
    <name evidence="1" type="ORF">TNCT_209971</name>
</gene>
<keyword evidence="2" id="KW-1185">Reference proteome</keyword>
<dbReference type="Proteomes" id="UP000887116">
    <property type="component" value="Unassembled WGS sequence"/>
</dbReference>
<organism evidence="1 2">
    <name type="scientific">Trichonephila clavata</name>
    <name type="common">Joro spider</name>
    <name type="synonym">Nephila clavata</name>
    <dbReference type="NCBI Taxonomy" id="2740835"/>
    <lineage>
        <taxon>Eukaryota</taxon>
        <taxon>Metazoa</taxon>
        <taxon>Ecdysozoa</taxon>
        <taxon>Arthropoda</taxon>
        <taxon>Chelicerata</taxon>
        <taxon>Arachnida</taxon>
        <taxon>Araneae</taxon>
        <taxon>Araneomorphae</taxon>
        <taxon>Entelegynae</taxon>
        <taxon>Araneoidea</taxon>
        <taxon>Nephilidae</taxon>
        <taxon>Trichonephila</taxon>
    </lineage>
</organism>
<comment type="caution">
    <text evidence="1">The sequence shown here is derived from an EMBL/GenBank/DDBJ whole genome shotgun (WGS) entry which is preliminary data.</text>
</comment>
<evidence type="ECO:0000313" key="2">
    <source>
        <dbReference type="Proteomes" id="UP000887116"/>
    </source>
</evidence>